<evidence type="ECO:0000256" key="1">
    <source>
        <dbReference type="SAM" id="MobiDB-lite"/>
    </source>
</evidence>
<proteinExistence type="predicted"/>
<evidence type="ECO:0000313" key="2">
    <source>
        <dbReference type="EMBL" id="BAX24674.1"/>
    </source>
</evidence>
<dbReference type="EMBL" id="AP011453">
    <property type="protein sequence ID" value="BAX24674.1"/>
    <property type="molecule type" value="Genomic_DNA"/>
</dbReference>
<protein>
    <submittedName>
        <fullName evidence="2">Uncharacterized protein</fullName>
    </submittedName>
</protein>
<sequence length="158" mass="17170">MSAAHLFSFSSLFSTSGRPDSIQKNQVNADDGRGRRRARAATERRRAAGEAEAGIEVERGRVDAGGRRAAGRARWASSRSLRARRITRGATTGGCGQPPSSGFAPYSPHKKKQFGTSMQFKSIRMLAVQRSCRILCKSATIQETGTRRSSKNQTIQGI</sequence>
<dbReference type="AlphaFoldDB" id="A0A1V1H8S8"/>
<name>A0A1V1H8S8_ORYSI</name>
<reference evidence="2" key="1">
    <citation type="submission" date="2009-05" db="EMBL/GenBank/DDBJ databases">
        <title>Oryza sativa Japonica Group genomic DNA, chromosome 6, BAC clone:KMK0024M20, cultivar:Khau Mac Kho.</title>
        <authorList>
            <person name="Matsumoto T."/>
            <person name="Wu J."/>
            <person name="Kanamori H."/>
        </authorList>
    </citation>
    <scope>NUCLEOTIDE SEQUENCE</scope>
</reference>
<accession>A0A1V1H8S8</accession>
<feature type="region of interest" description="Disordered" evidence="1">
    <location>
        <begin position="14"/>
        <end position="47"/>
    </location>
</feature>
<feature type="region of interest" description="Disordered" evidence="1">
    <location>
        <begin position="73"/>
        <end position="110"/>
    </location>
</feature>
<organism evidence="2">
    <name type="scientific">Oryza sativa subsp. indica</name>
    <name type="common">Rice</name>
    <dbReference type="NCBI Taxonomy" id="39946"/>
    <lineage>
        <taxon>Eukaryota</taxon>
        <taxon>Viridiplantae</taxon>
        <taxon>Streptophyta</taxon>
        <taxon>Embryophyta</taxon>
        <taxon>Tracheophyta</taxon>
        <taxon>Spermatophyta</taxon>
        <taxon>Magnoliopsida</taxon>
        <taxon>Liliopsida</taxon>
        <taxon>Poales</taxon>
        <taxon>Poaceae</taxon>
        <taxon>BOP clade</taxon>
        <taxon>Oryzoideae</taxon>
        <taxon>Oryzeae</taxon>
        <taxon>Oryzinae</taxon>
        <taxon>Oryza</taxon>
        <taxon>Oryza sativa</taxon>
    </lineage>
</organism>
<gene>
    <name evidence="2" type="primary">NonaB0056A10.9</name>
</gene>